<keyword evidence="3" id="KW-0677">Repeat</keyword>
<evidence type="ECO:0000256" key="3">
    <source>
        <dbReference type="ARBA" id="ARBA00022737"/>
    </source>
</evidence>
<evidence type="ECO:0000256" key="5">
    <source>
        <dbReference type="RuleBase" id="RU367021"/>
    </source>
</evidence>
<keyword evidence="2 5" id="KW-0808">Transferase</keyword>
<organism evidence="7 8">
    <name type="scientific">Pantoea ananatis (strain LMG 20103)</name>
    <dbReference type="NCBI Taxonomy" id="706191"/>
    <lineage>
        <taxon>Bacteria</taxon>
        <taxon>Pseudomonadati</taxon>
        <taxon>Pseudomonadota</taxon>
        <taxon>Gammaproteobacteria</taxon>
        <taxon>Enterobacterales</taxon>
        <taxon>Erwiniaceae</taxon>
        <taxon>Pantoea</taxon>
    </lineage>
</organism>
<dbReference type="GO" id="GO:0008870">
    <property type="term" value="F:galactoside O-acetyltransferase activity"/>
    <property type="evidence" value="ECO:0007669"/>
    <property type="project" value="TreeGrafter"/>
</dbReference>
<dbReference type="HOGENOM" id="CLU_051638_3_2_6"/>
<keyword evidence="8" id="KW-1185">Reference proteome</keyword>
<dbReference type="InterPro" id="IPR018357">
    <property type="entry name" value="Hexapep_transf_CS"/>
</dbReference>
<evidence type="ECO:0000259" key="6">
    <source>
        <dbReference type="SMART" id="SM01266"/>
    </source>
</evidence>
<dbReference type="InterPro" id="IPR001451">
    <property type="entry name" value="Hexapep"/>
</dbReference>
<dbReference type="PANTHER" id="PTHR43017:SF1">
    <property type="entry name" value="ACETYLTRANSFERASE YJL218W-RELATED"/>
    <property type="match status" value="1"/>
</dbReference>
<evidence type="ECO:0000256" key="2">
    <source>
        <dbReference type="ARBA" id="ARBA00022679"/>
    </source>
</evidence>
<dbReference type="Gene3D" id="2.160.10.10">
    <property type="entry name" value="Hexapeptide repeat proteins"/>
    <property type="match status" value="1"/>
</dbReference>
<dbReference type="InterPro" id="IPR024688">
    <property type="entry name" value="Mac_dom"/>
</dbReference>
<dbReference type="KEGG" id="pam:PANA_1884"/>
<dbReference type="Proteomes" id="UP000001702">
    <property type="component" value="Chromosome"/>
</dbReference>
<dbReference type="Pfam" id="PF12464">
    <property type="entry name" value="Mac"/>
    <property type="match status" value="1"/>
</dbReference>
<dbReference type="Pfam" id="PF00132">
    <property type="entry name" value="Hexapep"/>
    <property type="match status" value="1"/>
</dbReference>
<dbReference type="FunFam" id="2.160.10.10:FF:000008">
    <property type="entry name" value="Maltose O-acetyltransferase"/>
    <property type="match status" value="1"/>
</dbReference>
<dbReference type="PANTHER" id="PTHR43017">
    <property type="entry name" value="GALACTOSIDE O-ACETYLTRANSFERASE"/>
    <property type="match status" value="1"/>
</dbReference>
<dbReference type="EC" id="2.3.1.-" evidence="5"/>
<evidence type="ECO:0000256" key="4">
    <source>
        <dbReference type="ARBA" id="ARBA00023315"/>
    </source>
</evidence>
<evidence type="ECO:0000313" key="7">
    <source>
        <dbReference type="EMBL" id="ADD77051.1"/>
    </source>
</evidence>
<proteinExistence type="inferred from homology"/>
<keyword evidence="4 5" id="KW-0012">Acyltransferase</keyword>
<dbReference type="CDD" id="cd03357">
    <property type="entry name" value="LbH_MAT_GAT"/>
    <property type="match status" value="1"/>
</dbReference>
<evidence type="ECO:0000313" key="8">
    <source>
        <dbReference type="Proteomes" id="UP000001702"/>
    </source>
</evidence>
<evidence type="ECO:0000256" key="1">
    <source>
        <dbReference type="ARBA" id="ARBA00007274"/>
    </source>
</evidence>
<name>D4GEE4_PANAM</name>
<dbReference type="STRING" id="706191.PANA_1884"/>
<sequence>MKYRYMRGDLTNDFRTIYCGWGIACRFLRRCGATLYRWCCQGSPFVPEAIKIEYTVFWTTIFKKMIRKPMNDVTCVPDGELYDATYDERILHLRDQAKALCYDYNLSRPDNKEARLAILQRLLKKCGNNPVIEPPFYCDYGANIRVGDNFYANHHLVILDGADVVIGDNVFLAPNVGIYTAGHPLDSERRNQGLEYALPVTIGNNVWIGAGVSIVPGITIGNDVVIGAGSVVVKDIPSGVLAAGNPCRIIREINDEDRARTAFCPGKTPR</sequence>
<dbReference type="InterPro" id="IPR039369">
    <property type="entry name" value="LacA-like"/>
</dbReference>
<dbReference type="SUPFAM" id="SSF51161">
    <property type="entry name" value="Trimeric LpxA-like enzymes"/>
    <property type="match status" value="1"/>
</dbReference>
<accession>D4GEE4</accession>
<dbReference type="eggNOG" id="COG0110">
    <property type="taxonomic scope" value="Bacteria"/>
</dbReference>
<dbReference type="InterPro" id="IPR011004">
    <property type="entry name" value="Trimer_LpxA-like_sf"/>
</dbReference>
<protein>
    <recommendedName>
        <fullName evidence="5">Acetyltransferase</fullName>
        <ecNumber evidence="5">2.3.1.-</ecNumber>
    </recommendedName>
</protein>
<feature type="domain" description="Maltose/galactoside acetyltransferase" evidence="6">
    <location>
        <begin position="79"/>
        <end position="128"/>
    </location>
</feature>
<dbReference type="EMBL" id="CP001875">
    <property type="protein sequence ID" value="ADD77051.1"/>
    <property type="molecule type" value="Genomic_DNA"/>
</dbReference>
<reference evidence="7 8" key="1">
    <citation type="journal article" date="2010" name="J. Bacteriol.">
        <title>Genome sequence of Pantoea ananatis LMG20103, the causative agent of Eucalyptus blight and dieback.</title>
        <authorList>
            <person name="De Maayer P."/>
            <person name="Chan W.Y."/>
            <person name="Venter S.N."/>
            <person name="Toth I.K."/>
            <person name="Birch P.R."/>
            <person name="Joubert F."/>
            <person name="Coutinho T.A."/>
        </authorList>
    </citation>
    <scope>NUCLEOTIDE SEQUENCE [LARGE SCALE GENOMIC DNA]</scope>
    <source>
        <strain evidence="7 8">LMG 20103</strain>
    </source>
</reference>
<dbReference type="AlphaFoldDB" id="D4GEE4"/>
<dbReference type="SMART" id="SM01266">
    <property type="entry name" value="Mac"/>
    <property type="match status" value="1"/>
</dbReference>
<gene>
    <name evidence="7" type="primary">lacA</name>
    <name evidence="7" type="ordered locus">PANA_1884</name>
</gene>
<comment type="similarity">
    <text evidence="1 5">Belongs to the transferase hexapeptide repeat family.</text>
</comment>
<dbReference type="PROSITE" id="PS00101">
    <property type="entry name" value="HEXAPEP_TRANSFERASES"/>
    <property type="match status" value="1"/>
</dbReference>